<dbReference type="AlphaFoldDB" id="A0A0U5L1L1"/>
<dbReference type="PATRIC" id="fig|1619313.3.peg.2479"/>
<dbReference type="OrthoDB" id="6510809at2"/>
<dbReference type="KEGG" id="ege:EM595_2384"/>
<reference evidence="4" key="1">
    <citation type="submission" date="2015-11" db="EMBL/GenBank/DDBJ databases">
        <authorList>
            <person name="Blom J."/>
        </authorList>
    </citation>
    <scope>NUCLEOTIDE SEQUENCE [LARGE SCALE GENOMIC DNA]</scope>
</reference>
<dbReference type="Gene3D" id="2.160.20.10">
    <property type="entry name" value="Single-stranded right-handed beta-helix, Pectin lyase-like"/>
    <property type="match status" value="1"/>
</dbReference>
<accession>A0A0U5L1L1</accession>
<organism evidence="3 4">
    <name type="scientific">Duffyella gerundensis</name>
    <dbReference type="NCBI Taxonomy" id="1619313"/>
    <lineage>
        <taxon>Bacteria</taxon>
        <taxon>Pseudomonadati</taxon>
        <taxon>Pseudomonadota</taxon>
        <taxon>Gammaproteobacteria</taxon>
        <taxon>Enterobacterales</taxon>
        <taxon>Erwiniaceae</taxon>
        <taxon>Duffyella</taxon>
    </lineage>
</organism>
<dbReference type="InterPro" id="IPR012334">
    <property type="entry name" value="Pectin_lyas_fold"/>
</dbReference>
<feature type="domain" description="Bacteriophage P22 tailspike N-terminal" evidence="2">
    <location>
        <begin position="49"/>
        <end position="149"/>
    </location>
</feature>
<evidence type="ECO:0000259" key="2">
    <source>
        <dbReference type="Pfam" id="PF09008"/>
    </source>
</evidence>
<feature type="signal peptide" evidence="1">
    <location>
        <begin position="1"/>
        <end position="27"/>
    </location>
</feature>
<dbReference type="InterPro" id="IPR036730">
    <property type="entry name" value="P22_tailspike_N_sf"/>
</dbReference>
<dbReference type="EMBL" id="LN907827">
    <property type="protein sequence ID" value="CUU24617.1"/>
    <property type="molecule type" value="Genomic_DNA"/>
</dbReference>
<feature type="chain" id="PRO_5006860995" evidence="1">
    <location>
        <begin position="28"/>
        <end position="740"/>
    </location>
</feature>
<keyword evidence="4" id="KW-1185">Reference proteome</keyword>
<evidence type="ECO:0000313" key="4">
    <source>
        <dbReference type="Proteomes" id="UP000059419"/>
    </source>
</evidence>
<name>A0A0U5L1L1_9GAMM</name>
<evidence type="ECO:0000256" key="1">
    <source>
        <dbReference type="SAM" id="SignalP"/>
    </source>
</evidence>
<keyword evidence="1" id="KW-0732">Signal</keyword>
<dbReference type="SUPFAM" id="SSF51126">
    <property type="entry name" value="Pectin lyase-like"/>
    <property type="match status" value="1"/>
</dbReference>
<dbReference type="InterPro" id="IPR009093">
    <property type="entry name" value="P22_tailspike_N"/>
</dbReference>
<protein>
    <submittedName>
        <fullName evidence="3">Extracellular polysaccharide biosynthesis protein wceF</fullName>
    </submittedName>
</protein>
<dbReference type="Pfam" id="PF09008">
    <property type="entry name" value="Head_binding"/>
    <property type="match status" value="1"/>
</dbReference>
<gene>
    <name evidence="3" type="primary">wceF</name>
    <name evidence="3" type="ORF">EM595_2384</name>
</gene>
<proteinExistence type="predicted"/>
<dbReference type="Gene3D" id="2.170.14.10">
    <property type="entry name" value="Phage P22 tailspike-like, N-terminal domain"/>
    <property type="match status" value="1"/>
</dbReference>
<dbReference type="RefSeq" id="WP_067432085.1">
    <property type="nucleotide sequence ID" value="NZ_LN907827.1"/>
</dbReference>
<dbReference type="SUPFAM" id="SSF51327">
    <property type="entry name" value="Head-binding domain of phage P22 tailspike protein"/>
    <property type="match status" value="1"/>
</dbReference>
<evidence type="ECO:0000313" key="3">
    <source>
        <dbReference type="EMBL" id="CUU24617.1"/>
    </source>
</evidence>
<sequence length="740" mass="81348">MKRREVLQTAVSSIVAAVSVSTFSSYAAKSGSGTLNLKDVNPKDIPPADVPILTPENVYTMPPQFWHNFQGKLWIGKAGVDPTKSGNTIPVFLRNADGKVSEIQQPITLNRGNFDQFIADNAALIANPSHSMAVYDDNGEQLFFMPDVSRPNSADFSQRLAQPTGYQLIGEIPSVDQLRKTRPLFEGAKIKLKSWHEGLEVGGGEFVGSFTAAKDNGGVIFSSGSDFHWRRVVEDYNRLTLFDFGAIADGETDTAPIIMAMYQWSQDANQQICVQFPAGKFFVSGCDFGEKETGFFRVSGAMVNFGYFPATTIVSDGKSAFIFKVNARRVELSSLVFDGQVNKNPNKQGFFENTCAGGQFFRGACLRFNFVGGTALSMLDTLDCKIDQWYASRCTGDVIKSAWSGRKQGSWDHSTAIELSNFNAQNCSGGMVLNLPRATQSIIHNGWIEHTENPGDISNGQWIIDALSMEGCKNPLLAHHSRLNTRQTNLQVGSKIDNSHTGEEWLSAWERGSTRVESYGVAVDGSMKYNYLTSRFRIENNSNQEKWFELGNLYSPDVGDCWEIEIFGQSSYNKGTDQQVLSDITGGKTTGGKAIISLQRKTQKAEASWHAEGVSPIVDVMVDAPYDTDARVFIKLAGWLASAGVLMKTTAKDRFMVGRCARFDSTMKFVSQPAGASTHKALQRFSVHNGKAGFGANEQGDVLMESRALRPEQVNTDKVEGYISVVINGKQVAMPYYAIK</sequence>
<dbReference type="STRING" id="1619313.EM595_2384"/>
<dbReference type="Proteomes" id="UP000059419">
    <property type="component" value="Chromosome 1"/>
</dbReference>
<dbReference type="InterPro" id="IPR011050">
    <property type="entry name" value="Pectin_lyase_fold/virulence"/>
</dbReference>